<dbReference type="Proteomes" id="UP000309450">
    <property type="component" value="Unassembled WGS sequence"/>
</dbReference>
<dbReference type="EMBL" id="SSND01000005">
    <property type="protein sequence ID" value="THD81487.1"/>
    <property type="molecule type" value="Genomic_DNA"/>
</dbReference>
<reference evidence="4 5" key="1">
    <citation type="submission" date="2019-04" db="EMBL/GenBank/DDBJ databases">
        <title>Draft genome sequence of Gemmobacter aestuarii sp. nov.</title>
        <authorList>
            <person name="Hameed A."/>
            <person name="Lin S.-Y."/>
            <person name="Shahina M."/>
            <person name="Lai W.-A."/>
            <person name="Young C.-C."/>
        </authorList>
    </citation>
    <scope>NUCLEOTIDE SEQUENCE [LARGE SCALE GENOMIC DNA]</scope>
    <source>
        <strain evidence="4 5">CC-PW-75</strain>
    </source>
</reference>
<dbReference type="AlphaFoldDB" id="A0A4S3MJD1"/>
<dbReference type="OrthoDB" id="7843142at2"/>
<evidence type="ECO:0000256" key="2">
    <source>
        <dbReference type="SAM" id="SignalP"/>
    </source>
</evidence>
<gene>
    <name evidence="4" type="ORF">E7811_16360</name>
</gene>
<accession>A0A4S3MJD1</accession>
<comment type="caution">
    <text evidence="4">The sequence shown here is derived from an EMBL/GenBank/DDBJ whole genome shotgun (WGS) entry which is preliminary data.</text>
</comment>
<dbReference type="SUPFAM" id="SSF110997">
    <property type="entry name" value="Sporulation related repeat"/>
    <property type="match status" value="1"/>
</dbReference>
<sequence>MLFRVISAALFAAVAGVHAADAQSVRSIGGPAELPPPSYKGQSYVDSRGCVFLRAGYGGTVSWVARVTRDRKPLCGYPRTQTAGTSPAPVPRAVPAPAQSPAATTVARAAAPVTASAPSPRPEPTVITGPSAPVAAAPVQVARAAAPQLRLGGGAAPSPAPAPTVIPGPGSRAAPAPVAVAAAPAPAYVGDSTAIYAQLHAQERAARPTPLVVPGGVSSGASGGMAAGMAMACDPSVPVAKRFRTNDGRSVVLCTRGDGSLDGIQAPIIASASGFAAWQLQGAVEAGGKTYYSGGGASVVPAPSTRAASAARASAARASGARATGPAQVQVAPGVTAPAIASARGYDAWMLGTKGGAVTYSDPSTVPGVTHVPKGYRPAWRDGRLNPMRGYGTIEGQMQQDMVWTREVPARLVPRDAVPRRVVVVSSKSTALEPAAPKAAASKVSVSAKATPKATVNSGVKSAGQGGIYVQIGTFGQPANADAAKARLRAAGLPIGTAKITRGGQAMQIVLTGPFADGGSARSALNAARRAGFADAFIR</sequence>
<dbReference type="PROSITE" id="PS51724">
    <property type="entry name" value="SPOR"/>
    <property type="match status" value="1"/>
</dbReference>
<dbReference type="RefSeq" id="WP_136395745.1">
    <property type="nucleotide sequence ID" value="NZ_SSND01000005.1"/>
</dbReference>
<evidence type="ECO:0000256" key="1">
    <source>
        <dbReference type="SAM" id="MobiDB-lite"/>
    </source>
</evidence>
<feature type="signal peptide" evidence="2">
    <location>
        <begin position="1"/>
        <end position="19"/>
    </location>
</feature>
<feature type="compositionally biased region" description="Low complexity" evidence="1">
    <location>
        <begin position="95"/>
        <end position="118"/>
    </location>
</feature>
<dbReference type="InterPro" id="IPR036680">
    <property type="entry name" value="SPOR-like_sf"/>
</dbReference>
<dbReference type="GO" id="GO:0042834">
    <property type="term" value="F:peptidoglycan binding"/>
    <property type="evidence" value="ECO:0007669"/>
    <property type="project" value="InterPro"/>
</dbReference>
<keyword evidence="2" id="KW-0732">Signal</keyword>
<organism evidence="4 5">
    <name type="scientific">Aliigemmobacter aestuarii</name>
    <dbReference type="NCBI Taxonomy" id="1445661"/>
    <lineage>
        <taxon>Bacteria</taxon>
        <taxon>Pseudomonadati</taxon>
        <taxon>Pseudomonadota</taxon>
        <taxon>Alphaproteobacteria</taxon>
        <taxon>Rhodobacterales</taxon>
        <taxon>Paracoccaceae</taxon>
        <taxon>Aliigemmobacter</taxon>
    </lineage>
</organism>
<evidence type="ECO:0000259" key="3">
    <source>
        <dbReference type="PROSITE" id="PS51724"/>
    </source>
</evidence>
<protein>
    <submittedName>
        <fullName evidence="4">SPOR domain-containing protein</fullName>
    </submittedName>
</protein>
<evidence type="ECO:0000313" key="4">
    <source>
        <dbReference type="EMBL" id="THD81487.1"/>
    </source>
</evidence>
<feature type="chain" id="PRO_5020441083" evidence="2">
    <location>
        <begin position="20"/>
        <end position="539"/>
    </location>
</feature>
<feature type="domain" description="SPOR" evidence="3">
    <location>
        <begin position="462"/>
        <end position="539"/>
    </location>
</feature>
<keyword evidence="5" id="KW-1185">Reference proteome</keyword>
<name>A0A4S3MJD1_9RHOB</name>
<proteinExistence type="predicted"/>
<dbReference type="Pfam" id="PF05036">
    <property type="entry name" value="SPOR"/>
    <property type="match status" value="1"/>
</dbReference>
<dbReference type="Gene3D" id="3.30.70.1070">
    <property type="entry name" value="Sporulation related repeat"/>
    <property type="match status" value="1"/>
</dbReference>
<dbReference type="InterPro" id="IPR007730">
    <property type="entry name" value="SPOR-like_dom"/>
</dbReference>
<feature type="region of interest" description="Disordered" evidence="1">
    <location>
        <begin position="76"/>
        <end position="125"/>
    </location>
</feature>
<evidence type="ECO:0000313" key="5">
    <source>
        <dbReference type="Proteomes" id="UP000309450"/>
    </source>
</evidence>